<comment type="catalytic activity">
    <reaction evidence="1">
        <text>Transfers a segment of a (1-&gt;4)-alpha-D-glucan to a new position in an acceptor, which may be glucose or a (1-&gt;4)-alpha-D-glucan.</text>
        <dbReference type="EC" id="2.4.1.25"/>
    </reaction>
</comment>
<keyword evidence="5" id="KW-0328">Glycosyltransferase</keyword>
<proteinExistence type="inferred from homology"/>
<dbReference type="GO" id="GO:0005975">
    <property type="term" value="P:carbohydrate metabolic process"/>
    <property type="evidence" value="ECO:0007669"/>
    <property type="project" value="InterPro"/>
</dbReference>
<comment type="similarity">
    <text evidence="2">Belongs to the disproportionating enzyme family.</text>
</comment>
<evidence type="ECO:0000256" key="9">
    <source>
        <dbReference type="ARBA" id="ARBA00031501"/>
    </source>
</evidence>
<evidence type="ECO:0000256" key="4">
    <source>
        <dbReference type="ARBA" id="ARBA00020295"/>
    </source>
</evidence>
<protein>
    <recommendedName>
        <fullName evidence="4">4-alpha-glucanotransferase</fullName>
        <ecNumber evidence="3">2.4.1.25</ecNumber>
    </recommendedName>
    <alternativeName>
        <fullName evidence="8">Amylomaltase</fullName>
    </alternativeName>
    <alternativeName>
        <fullName evidence="9">Disproportionating enzyme</fullName>
    </alternativeName>
</protein>
<dbReference type="EC" id="2.4.1.25" evidence="3"/>
<organism evidence="10 11">
    <name type="scientific">Luteimonas terrae</name>
    <dbReference type="NCBI Taxonomy" id="1530191"/>
    <lineage>
        <taxon>Bacteria</taxon>
        <taxon>Pseudomonadati</taxon>
        <taxon>Pseudomonadota</taxon>
        <taxon>Gammaproteobacteria</taxon>
        <taxon>Lysobacterales</taxon>
        <taxon>Lysobacteraceae</taxon>
        <taxon>Luteimonas</taxon>
    </lineage>
</organism>
<dbReference type="AlphaFoldDB" id="A0A4V3AN21"/>
<gene>
    <name evidence="10" type="ORF">E2F49_15750</name>
</gene>
<evidence type="ECO:0000256" key="6">
    <source>
        <dbReference type="ARBA" id="ARBA00022679"/>
    </source>
</evidence>
<dbReference type="SUPFAM" id="SSF51445">
    <property type="entry name" value="(Trans)glycosidases"/>
    <property type="match status" value="1"/>
</dbReference>
<dbReference type="InterPro" id="IPR017853">
    <property type="entry name" value="GH"/>
</dbReference>
<dbReference type="GO" id="GO:0004134">
    <property type="term" value="F:4-alpha-glucanotransferase activity"/>
    <property type="evidence" value="ECO:0007669"/>
    <property type="project" value="UniProtKB-EC"/>
</dbReference>
<evidence type="ECO:0000256" key="7">
    <source>
        <dbReference type="ARBA" id="ARBA00023277"/>
    </source>
</evidence>
<keyword evidence="6 10" id="KW-0808">Transferase</keyword>
<dbReference type="Pfam" id="PF02446">
    <property type="entry name" value="Glyco_hydro_77"/>
    <property type="match status" value="2"/>
</dbReference>
<dbReference type="Gene3D" id="3.20.20.80">
    <property type="entry name" value="Glycosidases"/>
    <property type="match status" value="1"/>
</dbReference>
<evidence type="ECO:0000313" key="11">
    <source>
        <dbReference type="Proteomes" id="UP000295543"/>
    </source>
</evidence>
<evidence type="ECO:0000256" key="8">
    <source>
        <dbReference type="ARBA" id="ARBA00031423"/>
    </source>
</evidence>
<dbReference type="EMBL" id="SMTG01000009">
    <property type="protein sequence ID" value="TDK29012.1"/>
    <property type="molecule type" value="Genomic_DNA"/>
</dbReference>
<dbReference type="PANTHER" id="PTHR32438">
    <property type="entry name" value="4-ALPHA-GLUCANOTRANSFERASE DPE1, CHLOROPLASTIC/AMYLOPLASTIC"/>
    <property type="match status" value="1"/>
</dbReference>
<dbReference type="InterPro" id="IPR003385">
    <property type="entry name" value="Glyco_hydro_77"/>
</dbReference>
<dbReference type="Proteomes" id="UP000295543">
    <property type="component" value="Unassembled WGS sequence"/>
</dbReference>
<evidence type="ECO:0000256" key="1">
    <source>
        <dbReference type="ARBA" id="ARBA00000439"/>
    </source>
</evidence>
<sequence length="629" mass="66342">MSAALHALADAAGLCRHWEDAAGVPRTVSDADLRAILLAMELPAATPAQCRDSTQRLAADTQLPPLLTAESGGTVQLPGLANSRLRFASADGSHVDGVIDAAGVARAPTRPGEWTFEYAGRLHTLAVAPVRCFGVADALDVPDPRAWGVGVQVHATRHADDAGLGDAAGVAEWVRRVAAAGGDALALSPVHAARPVSGVRSPYAPSDRRFFEPTYASPALVLDPDFVRHACIGLEAAPGDDALIDWPAAVALRWARLRALYAARAQLPDAALTAFAEFEAAGGDALFAFARHAAADHGDADAGLHRFAQWLAVRSWSRVQRAAHDRGMGLGLIADVAVGFDPGGAEASAWPDAVLRALELGAPPDAFNAAGQTWGVTGFNALGLRASGFAPFRALLRATMHDRGGVRIDHILGLLRLWLVPRGAASSSGAYLRAPLQDLLNLLALESWRQRCIVIGEDLGVVPPGLRETLSRRGVLGIDVLAFTRDADGAFLPPRRWRRDAVATTTTHDLPTLVGWSRGRDLEWRARIDDVDDATLDAQRRERAADVVALDAASAAAIGETGPAAWMAFVAAAPAPLALLPAEDALGLIEQPNLPGTVDTHPNWRRRLPQEIDPTPSLSAFASARSLNA</sequence>
<reference evidence="10 11" key="1">
    <citation type="submission" date="2019-03" db="EMBL/GenBank/DDBJ databases">
        <title>Luteimonas zhaokaii sp.nov., isolated from the rectal contents of Plateau pika in Yushu, Qinghai Province, China.</title>
        <authorList>
            <person name="Zhang G."/>
        </authorList>
    </citation>
    <scope>NUCLEOTIDE SEQUENCE [LARGE SCALE GENOMIC DNA]</scope>
    <source>
        <strain evidence="10 11">THG-MD21</strain>
    </source>
</reference>
<name>A0A4V3AN21_9GAMM</name>
<comment type="caution">
    <text evidence="10">The sequence shown here is derived from an EMBL/GenBank/DDBJ whole genome shotgun (WGS) entry which is preliminary data.</text>
</comment>
<keyword evidence="7" id="KW-0119">Carbohydrate metabolism</keyword>
<evidence type="ECO:0000313" key="10">
    <source>
        <dbReference type="EMBL" id="TDK29012.1"/>
    </source>
</evidence>
<dbReference type="OrthoDB" id="9763489at2"/>
<dbReference type="PANTHER" id="PTHR32438:SF5">
    <property type="entry name" value="4-ALPHA-GLUCANOTRANSFERASE DPE1, CHLOROPLASTIC_AMYLOPLASTIC"/>
    <property type="match status" value="1"/>
</dbReference>
<keyword evidence="11" id="KW-1185">Reference proteome</keyword>
<dbReference type="RefSeq" id="WP_133394776.1">
    <property type="nucleotide sequence ID" value="NZ_SMTG01000009.1"/>
</dbReference>
<evidence type="ECO:0000256" key="3">
    <source>
        <dbReference type="ARBA" id="ARBA00012560"/>
    </source>
</evidence>
<accession>A0A4V3AN21</accession>
<evidence type="ECO:0000256" key="2">
    <source>
        <dbReference type="ARBA" id="ARBA00005684"/>
    </source>
</evidence>
<evidence type="ECO:0000256" key="5">
    <source>
        <dbReference type="ARBA" id="ARBA00022676"/>
    </source>
</evidence>